<dbReference type="AlphaFoldDB" id="A0A3B1AZ44"/>
<dbReference type="InterPro" id="IPR002818">
    <property type="entry name" value="DJ-1/PfpI"/>
</dbReference>
<dbReference type="SUPFAM" id="SSF52317">
    <property type="entry name" value="Class I glutamine amidotransferase-like"/>
    <property type="match status" value="1"/>
</dbReference>
<dbReference type="PANTHER" id="PTHR48094:SF12">
    <property type="entry name" value="PARKINSON DISEASE PROTEIN 7 HOMOLOG"/>
    <property type="match status" value="1"/>
</dbReference>
<evidence type="ECO:0000256" key="1">
    <source>
        <dbReference type="ARBA" id="ARBA00022737"/>
    </source>
</evidence>
<evidence type="ECO:0000259" key="2">
    <source>
        <dbReference type="Pfam" id="PF01965"/>
    </source>
</evidence>
<keyword evidence="1" id="KW-0677">Repeat</keyword>
<dbReference type="Pfam" id="PF01965">
    <property type="entry name" value="DJ-1_PfpI"/>
    <property type="match status" value="1"/>
</dbReference>
<name>A0A3B1AZ44_9ZZZZ</name>
<dbReference type="GO" id="GO:0005737">
    <property type="term" value="C:cytoplasm"/>
    <property type="evidence" value="ECO:0007669"/>
    <property type="project" value="UniProtKB-ARBA"/>
</dbReference>
<protein>
    <submittedName>
        <fullName evidence="3">DJ-1/YajL/PfpI superfamily, includes chaperone protein YajL (Former ThiJ), parkinsonism-associated protein DJ-1, peptidases PfpI, Hsp31</fullName>
    </submittedName>
</protein>
<dbReference type="InterPro" id="IPR029062">
    <property type="entry name" value="Class_I_gatase-like"/>
</dbReference>
<dbReference type="InterPro" id="IPR006287">
    <property type="entry name" value="DJ-1"/>
</dbReference>
<feature type="domain" description="DJ-1/PfpI" evidence="2">
    <location>
        <begin position="3"/>
        <end position="165"/>
    </location>
</feature>
<dbReference type="FunFam" id="3.40.50.880:FF:000015">
    <property type="entry name" value="Protein DJ-1 homolog C"/>
    <property type="match status" value="1"/>
</dbReference>
<evidence type="ECO:0000313" key="3">
    <source>
        <dbReference type="EMBL" id="VAX04973.1"/>
    </source>
</evidence>
<dbReference type="EMBL" id="UOFV01000507">
    <property type="protein sequence ID" value="VAX04973.1"/>
    <property type="molecule type" value="Genomic_DNA"/>
</dbReference>
<gene>
    <name evidence="3" type="ORF">MNBD_GAMMA19-1159</name>
</gene>
<dbReference type="PANTHER" id="PTHR48094">
    <property type="entry name" value="PROTEIN/NUCLEIC ACID DEGLYCASE DJ-1-RELATED"/>
    <property type="match status" value="1"/>
</dbReference>
<sequence length="183" mass="19260">MASVLVPLAQSCEELEAVTIIDLLRRADIEVTTAGLDAQPVTASRGVVLIPDTTLDNALKKEYDMVVLPGGLPGADYLDRDERIQNLLKKMASDGKFTAAICAAPKVLASAGLLDGKRASAYPGTLEALRLDNVTLESASVVKDGNVITSRGPGTAMDFALVLIENLVGIEKRGEVEAGLVRT</sequence>
<dbReference type="NCBIfam" id="TIGR01383">
    <property type="entry name" value="not_thiJ"/>
    <property type="match status" value="1"/>
</dbReference>
<dbReference type="Gene3D" id="3.40.50.880">
    <property type="match status" value="1"/>
</dbReference>
<organism evidence="3">
    <name type="scientific">hydrothermal vent metagenome</name>
    <dbReference type="NCBI Taxonomy" id="652676"/>
    <lineage>
        <taxon>unclassified sequences</taxon>
        <taxon>metagenomes</taxon>
        <taxon>ecological metagenomes</taxon>
    </lineage>
</organism>
<proteinExistence type="predicted"/>
<dbReference type="CDD" id="cd03135">
    <property type="entry name" value="GATase1_DJ-1"/>
    <property type="match status" value="1"/>
</dbReference>
<reference evidence="3" key="1">
    <citation type="submission" date="2018-06" db="EMBL/GenBank/DDBJ databases">
        <authorList>
            <person name="Zhirakovskaya E."/>
        </authorList>
    </citation>
    <scope>NUCLEOTIDE SEQUENCE</scope>
</reference>
<dbReference type="InterPro" id="IPR050325">
    <property type="entry name" value="Prot/Nucl_acid_deglycase"/>
</dbReference>
<accession>A0A3B1AZ44</accession>